<reference evidence="2 3" key="1">
    <citation type="journal article" date="2019" name="Int. J. Syst. Evol. Microbiol.">
        <title>The Global Catalogue of Microorganisms (GCM) 10K type strain sequencing project: providing services to taxonomists for standard genome sequencing and annotation.</title>
        <authorList>
            <consortium name="The Broad Institute Genomics Platform"/>
            <consortium name="The Broad Institute Genome Sequencing Center for Infectious Disease"/>
            <person name="Wu L."/>
            <person name="Ma J."/>
        </authorList>
    </citation>
    <scope>NUCLEOTIDE SEQUENCE [LARGE SCALE GENOMIC DNA]</scope>
    <source>
        <strain evidence="2 3">JCM 9933</strain>
    </source>
</reference>
<dbReference type="Proteomes" id="UP001501588">
    <property type="component" value="Unassembled WGS sequence"/>
</dbReference>
<evidence type="ECO:0000313" key="3">
    <source>
        <dbReference type="Proteomes" id="UP001501588"/>
    </source>
</evidence>
<proteinExistence type="predicted"/>
<dbReference type="SMART" id="SM00953">
    <property type="entry name" value="RES"/>
    <property type="match status" value="1"/>
</dbReference>
<keyword evidence="3" id="KW-1185">Reference proteome</keyword>
<dbReference type="RefSeq" id="WP_343896592.1">
    <property type="nucleotide sequence ID" value="NZ_BAAAFZ010000053.1"/>
</dbReference>
<dbReference type="InterPro" id="IPR014914">
    <property type="entry name" value="RES_dom"/>
</dbReference>
<evidence type="ECO:0000313" key="2">
    <source>
        <dbReference type="EMBL" id="GAA0592977.1"/>
    </source>
</evidence>
<dbReference type="EMBL" id="BAAAFZ010000053">
    <property type="protein sequence ID" value="GAA0592977.1"/>
    <property type="molecule type" value="Genomic_DNA"/>
</dbReference>
<accession>A0ABN1FKX6</accession>
<gene>
    <name evidence="2" type="ORF">GCM10009416_34240</name>
</gene>
<organism evidence="2 3">
    <name type="scientific">Craurococcus roseus</name>
    <dbReference type="NCBI Taxonomy" id="77585"/>
    <lineage>
        <taxon>Bacteria</taxon>
        <taxon>Pseudomonadati</taxon>
        <taxon>Pseudomonadota</taxon>
        <taxon>Alphaproteobacteria</taxon>
        <taxon>Acetobacterales</taxon>
        <taxon>Acetobacteraceae</taxon>
        <taxon>Craurococcus</taxon>
    </lineage>
</organism>
<evidence type="ECO:0000259" key="1">
    <source>
        <dbReference type="SMART" id="SM00953"/>
    </source>
</evidence>
<name>A0ABN1FKX6_9PROT</name>
<feature type="domain" description="RES" evidence="1">
    <location>
        <begin position="41"/>
        <end position="177"/>
    </location>
</feature>
<sequence length="212" mass="22762">MPAAAATGPDLPAGGGFLPHRLPAGTELHRIHWAERDPVFFGPKPGLPPANRFDAPAGEYRTFYAAERFEGAFVETVLRDPRRRLVAPANVAARAWTAVALRRDAVLAKLFDEGLRWHGVDGSISAMGDYGPPRAVALALFSRFPGLDGIAYRSRHNNGLLCYAVFDRVAADDLVPGPTVALSGRMDMAERVVREHGGAFDRSAAVPPPAAD</sequence>
<comment type="caution">
    <text evidence="2">The sequence shown here is derived from an EMBL/GenBank/DDBJ whole genome shotgun (WGS) entry which is preliminary data.</text>
</comment>
<dbReference type="Pfam" id="PF08808">
    <property type="entry name" value="RES"/>
    <property type="match status" value="1"/>
</dbReference>
<protein>
    <recommendedName>
        <fullName evidence="1">RES domain-containing protein</fullName>
    </recommendedName>
</protein>